<dbReference type="InterPro" id="IPR001093">
    <property type="entry name" value="IMP_DH_GMPRt"/>
</dbReference>
<comment type="caution">
    <text evidence="7">Lacks conserved residue(s) required for the propagation of feature annotation.</text>
</comment>
<reference evidence="11 12" key="1">
    <citation type="submission" date="2019-02" db="EMBL/GenBank/DDBJ databases">
        <title>Deep-cultivation of Planctomycetes and their phenomic and genomic characterization uncovers novel biology.</title>
        <authorList>
            <person name="Wiegand S."/>
            <person name="Jogler M."/>
            <person name="Boedeker C."/>
            <person name="Pinto D."/>
            <person name="Vollmers J."/>
            <person name="Rivas-Marin E."/>
            <person name="Kohn T."/>
            <person name="Peeters S.H."/>
            <person name="Heuer A."/>
            <person name="Rast P."/>
            <person name="Oberbeckmann S."/>
            <person name="Bunk B."/>
            <person name="Jeske O."/>
            <person name="Meyerdierks A."/>
            <person name="Storesund J.E."/>
            <person name="Kallscheuer N."/>
            <person name="Luecker S."/>
            <person name="Lage O.M."/>
            <person name="Pohl T."/>
            <person name="Merkel B.J."/>
            <person name="Hornburger P."/>
            <person name="Mueller R.-W."/>
            <person name="Bruemmer F."/>
            <person name="Labrenz M."/>
            <person name="Spormann A.M."/>
            <person name="Op den Camp H."/>
            <person name="Overmann J."/>
            <person name="Amann R."/>
            <person name="Jetten M.S.M."/>
            <person name="Mascher T."/>
            <person name="Medema M.H."/>
            <person name="Devos D.P."/>
            <person name="Kaster A.-K."/>
            <person name="Ovreas L."/>
            <person name="Rohde M."/>
            <person name="Galperin M.Y."/>
            <person name="Jogler C."/>
        </authorList>
    </citation>
    <scope>NUCLEOTIDE SEQUENCE [LARGE SCALE GENOMIC DNA]</scope>
    <source>
        <strain evidence="11 12">Pla85_3_4</strain>
    </source>
</reference>
<evidence type="ECO:0000313" key="11">
    <source>
        <dbReference type="EMBL" id="QDU92991.1"/>
    </source>
</evidence>
<dbReference type="InterPro" id="IPR015875">
    <property type="entry name" value="IMP_DH/GMP_Rdtase_CS"/>
</dbReference>
<feature type="binding site" evidence="7 9">
    <location>
        <position position="180"/>
    </location>
    <ligand>
        <name>K(+)</name>
        <dbReference type="ChEBI" id="CHEBI:29103"/>
    </ligand>
</feature>
<evidence type="ECO:0000256" key="4">
    <source>
        <dbReference type="ARBA" id="ARBA00023002"/>
    </source>
</evidence>
<protein>
    <recommendedName>
        <fullName evidence="7">GMP reductase</fullName>
        <ecNumber evidence="7">1.7.1.7</ecNumber>
    </recommendedName>
    <alternativeName>
        <fullName evidence="7">Guanosine 5'-monophosphate oxidoreductase</fullName>
        <shortName evidence="7">Guanosine monophosphate reductase</shortName>
    </alternativeName>
</protein>
<dbReference type="Proteomes" id="UP000317648">
    <property type="component" value="Chromosome"/>
</dbReference>
<dbReference type="AlphaFoldDB" id="A0A518DME7"/>
<dbReference type="SUPFAM" id="SSF51412">
    <property type="entry name" value="Inosine monophosphate dehydrogenase (IMPDH)"/>
    <property type="match status" value="1"/>
</dbReference>
<dbReference type="Pfam" id="PF00478">
    <property type="entry name" value="IMPDH"/>
    <property type="match status" value="1"/>
</dbReference>
<dbReference type="GO" id="GO:1902560">
    <property type="term" value="C:GMP reductase complex"/>
    <property type="evidence" value="ECO:0007669"/>
    <property type="project" value="InterPro"/>
</dbReference>
<evidence type="ECO:0000256" key="6">
    <source>
        <dbReference type="ARBA" id="ARBA00048616"/>
    </source>
</evidence>
<comment type="subunit">
    <text evidence="7">Homotetramer.</text>
</comment>
<sequence length="344" mass="37092">MRIDPDPKYDFDDVLIRPKRSEAPSRSAIILEREHRFLNSGTTWRGVPIVASNMDTVGSLTMAQALAPGMLTCLHKYYPAERLVEFFQNDPAAASVFYTLGLSDDEFDRMVAVHRQVPLRLICVDAANGYTKYFVDRVKRIRQAVGQATIMAGNVATPEMVQELLISGAADIVKIGIGSGSVCTTRLKAAVGYPQLSAIIECADAAHGLRGHVCADGGCRMAGDVVKAFAAGADFVMLGSMLAGHDECEGEWVEENGQRVGMKFYGMSSRVALDKYAGGRKDYRACEGKEVVVPSKGPVSETLQDITGGIRSACAYVGAASLKDLSKCTTFVLCNRTHNTVYGA</sequence>
<feature type="binding site" evidence="7 9">
    <location>
        <position position="178"/>
    </location>
    <ligand>
        <name>K(+)</name>
        <dbReference type="ChEBI" id="CHEBI:29103"/>
    </ligand>
</feature>
<comment type="function">
    <text evidence="5 7">Catalyzes the irreversible NADPH-dependent deamination of GMP to IMP. It functions in the conversion of nucleobase, nucleoside and nucleotide derivatives of G to A nucleotides, and in maintaining the intracellular balance of A and G nucleotides.</text>
</comment>
<feature type="domain" description="IMP dehydrogenase/GMP reductase" evidence="10">
    <location>
        <begin position="9"/>
        <end position="334"/>
    </location>
</feature>
<dbReference type="HAMAP" id="MF_00596">
    <property type="entry name" value="GMP_reduct_type1"/>
    <property type="match status" value="1"/>
</dbReference>
<proteinExistence type="inferred from homology"/>
<keyword evidence="4 7" id="KW-0560">Oxidoreductase</keyword>
<dbReference type="SMART" id="SM01240">
    <property type="entry name" value="IMPDH"/>
    <property type="match status" value="1"/>
</dbReference>
<accession>A0A518DME7</accession>
<feature type="active site" description="Thioimidate intermediate" evidence="7 8">
    <location>
        <position position="183"/>
    </location>
</feature>
<dbReference type="PANTHER" id="PTHR43170">
    <property type="entry name" value="GMP REDUCTASE"/>
    <property type="match status" value="1"/>
</dbReference>
<dbReference type="EMBL" id="CP036433">
    <property type="protein sequence ID" value="QDU92991.1"/>
    <property type="molecule type" value="Genomic_DNA"/>
</dbReference>
<dbReference type="PIRSF" id="PIRSF000235">
    <property type="entry name" value="GMP_reductase"/>
    <property type="match status" value="1"/>
</dbReference>
<dbReference type="KEGG" id="lcre:Pla8534_07660"/>
<evidence type="ECO:0000259" key="10">
    <source>
        <dbReference type="Pfam" id="PF00478"/>
    </source>
</evidence>
<keyword evidence="3 7" id="KW-0630">Potassium</keyword>
<dbReference type="PROSITE" id="PS00487">
    <property type="entry name" value="IMP_DH_GMP_RED"/>
    <property type="match status" value="1"/>
</dbReference>
<dbReference type="EC" id="1.7.1.7" evidence="7"/>
<comment type="catalytic activity">
    <reaction evidence="6 7">
        <text>IMP + NH4(+) + NADP(+) = GMP + NADPH + 2 H(+)</text>
        <dbReference type="Rhea" id="RHEA:17185"/>
        <dbReference type="ChEBI" id="CHEBI:15378"/>
        <dbReference type="ChEBI" id="CHEBI:28938"/>
        <dbReference type="ChEBI" id="CHEBI:57783"/>
        <dbReference type="ChEBI" id="CHEBI:58053"/>
        <dbReference type="ChEBI" id="CHEBI:58115"/>
        <dbReference type="ChEBI" id="CHEBI:58349"/>
        <dbReference type="EC" id="1.7.1.7"/>
    </reaction>
</comment>
<dbReference type="InterPro" id="IPR050139">
    <property type="entry name" value="GMP_reductase"/>
</dbReference>
<evidence type="ECO:0000256" key="7">
    <source>
        <dbReference type="HAMAP-Rule" id="MF_00596"/>
    </source>
</evidence>
<evidence type="ECO:0000256" key="2">
    <source>
        <dbReference type="ARBA" id="ARBA00022857"/>
    </source>
</evidence>
<dbReference type="GO" id="GO:0006163">
    <property type="term" value="P:purine nucleotide metabolic process"/>
    <property type="evidence" value="ECO:0007669"/>
    <property type="project" value="UniProtKB-UniRule"/>
</dbReference>
<keyword evidence="12" id="KW-1185">Reference proteome</keyword>
<dbReference type="GO" id="GO:0046872">
    <property type="term" value="F:metal ion binding"/>
    <property type="evidence" value="ECO:0007669"/>
    <property type="project" value="UniProtKB-KW"/>
</dbReference>
<organism evidence="11 12">
    <name type="scientific">Lignipirellula cremea</name>
    <dbReference type="NCBI Taxonomy" id="2528010"/>
    <lineage>
        <taxon>Bacteria</taxon>
        <taxon>Pseudomonadati</taxon>
        <taxon>Planctomycetota</taxon>
        <taxon>Planctomycetia</taxon>
        <taxon>Pirellulales</taxon>
        <taxon>Pirellulaceae</taxon>
        <taxon>Lignipirellula</taxon>
    </lineage>
</organism>
<dbReference type="OrthoDB" id="9805398at2"/>
<dbReference type="InterPro" id="IPR005993">
    <property type="entry name" value="GMPR"/>
</dbReference>
<keyword evidence="2 7" id="KW-0521">NADP</keyword>
<evidence type="ECO:0000256" key="3">
    <source>
        <dbReference type="ARBA" id="ARBA00022958"/>
    </source>
</evidence>
<dbReference type="InterPro" id="IPR013785">
    <property type="entry name" value="Aldolase_TIM"/>
</dbReference>
<dbReference type="GO" id="GO:0003920">
    <property type="term" value="F:GMP reductase activity"/>
    <property type="evidence" value="ECO:0007669"/>
    <property type="project" value="UniProtKB-UniRule"/>
</dbReference>
<evidence type="ECO:0000313" key="12">
    <source>
        <dbReference type="Proteomes" id="UP000317648"/>
    </source>
</evidence>
<comment type="similarity">
    <text evidence="7">Belongs to the IMPDH/GMPR family. GuaC type 1 subfamily.</text>
</comment>
<dbReference type="Gene3D" id="3.20.20.70">
    <property type="entry name" value="Aldolase class I"/>
    <property type="match status" value="1"/>
</dbReference>
<feature type="binding site" evidence="7">
    <location>
        <begin position="213"/>
        <end position="236"/>
    </location>
    <ligand>
        <name>NADP(+)</name>
        <dbReference type="ChEBI" id="CHEBI:58349"/>
    </ligand>
</feature>
<evidence type="ECO:0000256" key="9">
    <source>
        <dbReference type="PIRSR" id="PIRSR000235-3"/>
    </source>
</evidence>
<evidence type="ECO:0000256" key="5">
    <source>
        <dbReference type="ARBA" id="ARBA00037691"/>
    </source>
</evidence>
<dbReference type="NCBIfam" id="NF003470">
    <property type="entry name" value="PRK05096.1"/>
    <property type="match status" value="1"/>
</dbReference>
<dbReference type="CDD" id="cd00381">
    <property type="entry name" value="IMPDH"/>
    <property type="match status" value="1"/>
</dbReference>
<dbReference type="PANTHER" id="PTHR43170:SF5">
    <property type="entry name" value="GMP REDUCTASE"/>
    <property type="match status" value="1"/>
</dbReference>
<evidence type="ECO:0000256" key="1">
    <source>
        <dbReference type="ARBA" id="ARBA00022723"/>
    </source>
</evidence>
<dbReference type="RefSeq" id="WP_145049412.1">
    <property type="nucleotide sequence ID" value="NZ_CP036433.1"/>
</dbReference>
<gene>
    <name evidence="7 11" type="primary">guaC</name>
    <name evidence="11" type="ORF">Pla8534_07660</name>
</gene>
<name>A0A518DME7_9BACT</name>
<keyword evidence="1 7" id="KW-0479">Metal-binding</keyword>
<evidence type="ECO:0000256" key="8">
    <source>
        <dbReference type="PIRSR" id="PIRSR000235-1"/>
    </source>
</evidence>